<protein>
    <submittedName>
        <fullName evidence="11">MotA/TolQ/ExbB proton channel family protein</fullName>
    </submittedName>
</protein>
<evidence type="ECO:0000256" key="4">
    <source>
        <dbReference type="ARBA" id="ARBA00022692"/>
    </source>
</evidence>
<keyword evidence="4 9" id="KW-0812">Transmembrane</keyword>
<evidence type="ECO:0000256" key="9">
    <source>
        <dbReference type="SAM" id="Phobius"/>
    </source>
</evidence>
<evidence type="ECO:0000256" key="3">
    <source>
        <dbReference type="ARBA" id="ARBA00022475"/>
    </source>
</evidence>
<evidence type="ECO:0000313" key="11">
    <source>
        <dbReference type="EMBL" id="MBK1815948.1"/>
    </source>
</evidence>
<evidence type="ECO:0000256" key="2">
    <source>
        <dbReference type="ARBA" id="ARBA00022448"/>
    </source>
</evidence>
<evidence type="ECO:0000256" key="6">
    <source>
        <dbReference type="ARBA" id="ARBA00022989"/>
    </source>
</evidence>
<comment type="caution">
    <text evidence="11">The sequence shown here is derived from an EMBL/GenBank/DDBJ whole genome shotgun (WGS) entry which is preliminary data.</text>
</comment>
<sequence length="226" mass="24678">MLANIVVEKFIEGGWVMWPILITFLLSLCVILDRSIWWSALQSKVRGGLQEKAREALGTGDFATAWKLGENTPEPYLANLREGMSHANTSMLAAMQLHATHLIEKAEARMWVLSTMITLAPLLGLFGTVAGLMGSFAAIGSDQLAVTKVTGGIGEALIATACGIAIAVLCLLPYNFFRKRVSVLRSSLERWINHSELLVRSAKEHGYDLEVFALQTQGRPAPKNKA</sequence>
<dbReference type="PANTHER" id="PTHR30625">
    <property type="entry name" value="PROTEIN TOLQ"/>
    <property type="match status" value="1"/>
</dbReference>
<dbReference type="Proteomes" id="UP000600139">
    <property type="component" value="Unassembled WGS sequence"/>
</dbReference>
<evidence type="ECO:0000256" key="1">
    <source>
        <dbReference type="ARBA" id="ARBA00004651"/>
    </source>
</evidence>
<evidence type="ECO:0000256" key="5">
    <source>
        <dbReference type="ARBA" id="ARBA00022927"/>
    </source>
</evidence>
<evidence type="ECO:0000256" key="8">
    <source>
        <dbReference type="RuleBase" id="RU004057"/>
    </source>
</evidence>
<dbReference type="GO" id="GO:0005886">
    <property type="term" value="C:plasma membrane"/>
    <property type="evidence" value="ECO:0007669"/>
    <property type="project" value="UniProtKB-SubCell"/>
</dbReference>
<keyword evidence="3" id="KW-1003">Cell membrane</keyword>
<dbReference type="InterPro" id="IPR050790">
    <property type="entry name" value="ExbB/TolQ_transport"/>
</dbReference>
<dbReference type="Pfam" id="PF01618">
    <property type="entry name" value="MotA_ExbB"/>
    <property type="match status" value="1"/>
</dbReference>
<accession>A0A934VA83</accession>
<name>A0A934VA83_9BACT</name>
<dbReference type="AlphaFoldDB" id="A0A934VA83"/>
<keyword evidence="7 9" id="KW-0472">Membrane</keyword>
<dbReference type="InterPro" id="IPR002898">
    <property type="entry name" value="MotA_ExbB_proton_chnl"/>
</dbReference>
<proteinExistence type="inferred from homology"/>
<feature type="transmembrane region" description="Helical" evidence="9">
    <location>
        <begin position="156"/>
        <end position="177"/>
    </location>
</feature>
<dbReference type="PANTHER" id="PTHR30625:SF15">
    <property type="entry name" value="BIOPOLYMER TRANSPORT PROTEIN EXBB"/>
    <property type="match status" value="1"/>
</dbReference>
<reference evidence="11" key="1">
    <citation type="submission" date="2021-01" db="EMBL/GenBank/DDBJ databases">
        <title>Modified the classification status of verrucomicrobia.</title>
        <authorList>
            <person name="Feng X."/>
        </authorList>
    </citation>
    <scope>NUCLEOTIDE SEQUENCE</scope>
    <source>
        <strain evidence="11">JCM 18052</strain>
    </source>
</reference>
<dbReference type="GO" id="GO:0017038">
    <property type="term" value="P:protein import"/>
    <property type="evidence" value="ECO:0007669"/>
    <property type="project" value="TreeGrafter"/>
</dbReference>
<comment type="subcellular location">
    <subcellularLocation>
        <location evidence="1">Cell membrane</location>
        <topology evidence="1">Multi-pass membrane protein</topology>
    </subcellularLocation>
    <subcellularLocation>
        <location evidence="8">Membrane</location>
        <topology evidence="8">Multi-pass membrane protein</topology>
    </subcellularLocation>
</comment>
<keyword evidence="5 8" id="KW-0653">Protein transport</keyword>
<dbReference type="EMBL" id="JAENIK010000011">
    <property type="protein sequence ID" value="MBK1815948.1"/>
    <property type="molecule type" value="Genomic_DNA"/>
</dbReference>
<gene>
    <name evidence="11" type="ORF">JIN84_09980</name>
</gene>
<feature type="transmembrane region" description="Helical" evidence="9">
    <location>
        <begin position="15"/>
        <end position="36"/>
    </location>
</feature>
<evidence type="ECO:0000256" key="7">
    <source>
        <dbReference type="ARBA" id="ARBA00023136"/>
    </source>
</evidence>
<organism evidence="11 12">
    <name type="scientific">Luteolibacter yonseiensis</name>
    <dbReference type="NCBI Taxonomy" id="1144680"/>
    <lineage>
        <taxon>Bacteria</taxon>
        <taxon>Pseudomonadati</taxon>
        <taxon>Verrucomicrobiota</taxon>
        <taxon>Verrucomicrobiia</taxon>
        <taxon>Verrucomicrobiales</taxon>
        <taxon>Verrucomicrobiaceae</taxon>
        <taxon>Luteolibacter</taxon>
    </lineage>
</organism>
<feature type="domain" description="MotA/TolQ/ExbB proton channel" evidence="10">
    <location>
        <begin position="86"/>
        <end position="189"/>
    </location>
</feature>
<comment type="similarity">
    <text evidence="8">Belongs to the exbB/tolQ family.</text>
</comment>
<evidence type="ECO:0000259" key="10">
    <source>
        <dbReference type="Pfam" id="PF01618"/>
    </source>
</evidence>
<keyword evidence="6 9" id="KW-1133">Transmembrane helix</keyword>
<evidence type="ECO:0000313" key="12">
    <source>
        <dbReference type="Proteomes" id="UP000600139"/>
    </source>
</evidence>
<dbReference type="RefSeq" id="WP_200350908.1">
    <property type="nucleotide sequence ID" value="NZ_BAABHZ010000006.1"/>
</dbReference>
<keyword evidence="2 8" id="KW-0813">Transport</keyword>
<feature type="transmembrane region" description="Helical" evidence="9">
    <location>
        <begin position="111"/>
        <end position="136"/>
    </location>
</feature>
<keyword evidence="12" id="KW-1185">Reference proteome</keyword>